<name>A0A5J4WLY7_9EUKA</name>
<evidence type="ECO:0000313" key="2">
    <source>
        <dbReference type="Proteomes" id="UP000324800"/>
    </source>
</evidence>
<organism evidence="1 2">
    <name type="scientific">Streblomastix strix</name>
    <dbReference type="NCBI Taxonomy" id="222440"/>
    <lineage>
        <taxon>Eukaryota</taxon>
        <taxon>Metamonada</taxon>
        <taxon>Preaxostyla</taxon>
        <taxon>Oxymonadida</taxon>
        <taxon>Streblomastigidae</taxon>
        <taxon>Streblomastix</taxon>
    </lineage>
</organism>
<sequence>MGYGNTILHVRQLSHQVGRKWKQYKQQSVPPAVIEELVHANRPRLDMESEPVGEDALFIAEIYGVIDSIQGAKMKRLTLIQQKLK</sequence>
<proteinExistence type="predicted"/>
<evidence type="ECO:0000313" key="1">
    <source>
        <dbReference type="EMBL" id="KAA6395395.1"/>
    </source>
</evidence>
<protein>
    <submittedName>
        <fullName evidence="1">Uncharacterized protein</fullName>
    </submittedName>
</protein>
<reference evidence="1 2" key="1">
    <citation type="submission" date="2019-03" db="EMBL/GenBank/DDBJ databases">
        <title>Single cell metagenomics reveals metabolic interactions within the superorganism composed of flagellate Streblomastix strix and complex community of Bacteroidetes bacteria on its surface.</title>
        <authorList>
            <person name="Treitli S.C."/>
            <person name="Kolisko M."/>
            <person name="Husnik F."/>
            <person name="Keeling P."/>
            <person name="Hampl V."/>
        </authorList>
    </citation>
    <scope>NUCLEOTIDE SEQUENCE [LARGE SCALE GENOMIC DNA]</scope>
    <source>
        <strain evidence="1">ST1C</strain>
    </source>
</reference>
<dbReference type="AlphaFoldDB" id="A0A5J4WLY7"/>
<accession>A0A5J4WLY7</accession>
<dbReference type="Proteomes" id="UP000324800">
    <property type="component" value="Unassembled WGS sequence"/>
</dbReference>
<gene>
    <name evidence="1" type="ORF">EZS28_009073</name>
</gene>
<comment type="caution">
    <text evidence="1">The sequence shown here is derived from an EMBL/GenBank/DDBJ whole genome shotgun (WGS) entry which is preliminary data.</text>
</comment>
<dbReference type="EMBL" id="SNRW01001695">
    <property type="protein sequence ID" value="KAA6395395.1"/>
    <property type="molecule type" value="Genomic_DNA"/>
</dbReference>